<evidence type="ECO:0000313" key="1">
    <source>
        <dbReference type="EMBL" id="MPN01707.1"/>
    </source>
</evidence>
<accession>A0A645EIY3</accession>
<sequence>MRGHHRVERLVDNVLRQLFGIARVRPVDGRAHAAGADQAAEFIKRAEQMRREHRVSNVCVGNLERNTFPLE</sequence>
<comment type="caution">
    <text evidence="1">The sequence shown here is derived from an EMBL/GenBank/DDBJ whole genome shotgun (WGS) entry which is preliminary data.</text>
</comment>
<name>A0A645EIY3_9ZZZZ</name>
<organism evidence="1">
    <name type="scientific">bioreactor metagenome</name>
    <dbReference type="NCBI Taxonomy" id="1076179"/>
    <lineage>
        <taxon>unclassified sequences</taxon>
        <taxon>metagenomes</taxon>
        <taxon>ecological metagenomes</taxon>
    </lineage>
</organism>
<dbReference type="EMBL" id="VSSQ01047700">
    <property type="protein sequence ID" value="MPN01707.1"/>
    <property type="molecule type" value="Genomic_DNA"/>
</dbReference>
<proteinExistence type="predicted"/>
<gene>
    <name evidence="1" type="ORF">SDC9_148918</name>
</gene>
<protein>
    <submittedName>
        <fullName evidence="1">Uncharacterized protein</fullName>
    </submittedName>
</protein>
<reference evidence="1" key="1">
    <citation type="submission" date="2019-08" db="EMBL/GenBank/DDBJ databases">
        <authorList>
            <person name="Kucharzyk K."/>
            <person name="Murdoch R.W."/>
            <person name="Higgins S."/>
            <person name="Loffler F."/>
        </authorList>
    </citation>
    <scope>NUCLEOTIDE SEQUENCE</scope>
</reference>
<dbReference type="AlphaFoldDB" id="A0A645EIY3"/>